<reference evidence="1" key="1">
    <citation type="journal article" date="2014" name="Genome Biol. Evol.">
        <title>Pangenome evidence for extensive interdomain horizontal transfer affecting lineage core and shell genes in uncultured planktonic thaumarchaeota and euryarchaeota.</title>
        <authorList>
            <person name="Deschamps P."/>
            <person name="Zivanovic Y."/>
            <person name="Moreira D."/>
            <person name="Rodriguez-Valera F."/>
            <person name="Lopez-Garcia P."/>
        </authorList>
    </citation>
    <scope>NUCLEOTIDE SEQUENCE</scope>
</reference>
<sequence>MARTRRANRYCVDCGSRLVYYPRLSNPKAPNEHRVLVYACPDCSNDFDKPKMFSIKRNLVEEPLETVEIEINQVQKNAKKKINYWLKQKIL</sequence>
<accession>A0A075IB66</accession>
<dbReference type="EMBL" id="KF901245">
    <property type="protein sequence ID" value="AIF23947.1"/>
    <property type="molecule type" value="Genomic_DNA"/>
</dbReference>
<evidence type="ECO:0000313" key="1">
    <source>
        <dbReference type="EMBL" id="AIF23947.1"/>
    </source>
</evidence>
<organism evidence="1">
    <name type="scientific">uncultured marine thaumarchaeote SAT1000_22_C02</name>
    <dbReference type="NCBI Taxonomy" id="1456394"/>
    <lineage>
        <taxon>Archaea</taxon>
        <taxon>Nitrososphaerota</taxon>
        <taxon>environmental samples</taxon>
    </lineage>
</organism>
<proteinExistence type="predicted"/>
<protein>
    <submittedName>
        <fullName evidence="1">Uncharacterized protein</fullName>
    </submittedName>
</protein>
<name>A0A075IB66_9ARCH</name>
<dbReference type="AlphaFoldDB" id="A0A075IB66"/>